<sequence>MGNSCNIFLRKKCIDEDDIEYYSVPKYVGKDINHVYTILSKKYKNYKIFIISNDIVARLIDKWQTIFIYSDSCNNCVVEVKIYD</sequence>
<organism evidence="1">
    <name type="scientific">Barrevirus sp</name>
    <dbReference type="NCBI Taxonomy" id="2487763"/>
    <lineage>
        <taxon>Viruses</taxon>
        <taxon>Varidnaviria</taxon>
        <taxon>Bamfordvirae</taxon>
        <taxon>Nucleocytoviricota</taxon>
        <taxon>Megaviricetes</taxon>
        <taxon>Imitervirales</taxon>
        <taxon>Mimiviridae</taxon>
        <taxon>Klosneuvirinae</taxon>
    </lineage>
</organism>
<gene>
    <name evidence="1" type="ORF">Barrevirus13_11</name>
</gene>
<evidence type="ECO:0000313" key="1">
    <source>
        <dbReference type="EMBL" id="AYV77122.1"/>
    </source>
</evidence>
<accession>A0A3G4ZQE0</accession>
<reference evidence="1" key="1">
    <citation type="submission" date="2018-10" db="EMBL/GenBank/DDBJ databases">
        <title>Hidden diversity of soil giant viruses.</title>
        <authorList>
            <person name="Schulz F."/>
            <person name="Alteio L."/>
            <person name="Goudeau D."/>
            <person name="Ryan E.M."/>
            <person name="Malmstrom R.R."/>
            <person name="Blanchard J."/>
            <person name="Woyke T."/>
        </authorList>
    </citation>
    <scope>NUCLEOTIDE SEQUENCE</scope>
    <source>
        <strain evidence="1">BAV1</strain>
    </source>
</reference>
<dbReference type="EMBL" id="MK072010">
    <property type="protein sequence ID" value="AYV77122.1"/>
    <property type="molecule type" value="Genomic_DNA"/>
</dbReference>
<protein>
    <submittedName>
        <fullName evidence="1">Uncharacterized protein</fullName>
    </submittedName>
</protein>
<name>A0A3G4ZQE0_9VIRU</name>
<proteinExistence type="predicted"/>